<keyword evidence="3" id="KW-1003">Cell membrane</keyword>
<accession>A0A2U1K3V5</accession>
<dbReference type="CDD" id="cd13639">
    <property type="entry name" value="PBP2_OpuAC_like"/>
    <property type="match status" value="1"/>
</dbReference>
<dbReference type="Gene3D" id="3.40.190.10">
    <property type="entry name" value="Periplasmic binding protein-like II"/>
    <property type="match status" value="1"/>
</dbReference>
<dbReference type="Pfam" id="PF04069">
    <property type="entry name" value="OpuAC"/>
    <property type="match status" value="1"/>
</dbReference>
<evidence type="ECO:0000256" key="3">
    <source>
        <dbReference type="ARBA" id="ARBA00022475"/>
    </source>
</evidence>
<evidence type="ECO:0000259" key="6">
    <source>
        <dbReference type="Pfam" id="PF04069"/>
    </source>
</evidence>
<dbReference type="InterPro" id="IPR007210">
    <property type="entry name" value="ABC_Gly_betaine_transp_sub-bd"/>
</dbReference>
<comment type="subcellular location">
    <subcellularLocation>
        <location evidence="1">Cell membrane</location>
    </subcellularLocation>
</comment>
<dbReference type="AlphaFoldDB" id="A0A2U1K3V5"/>
<feature type="signal peptide" evidence="5">
    <location>
        <begin position="1"/>
        <end position="19"/>
    </location>
</feature>
<comment type="caution">
    <text evidence="7">The sequence shown here is derived from an EMBL/GenBank/DDBJ whole genome shotgun (WGS) entry which is preliminary data.</text>
</comment>
<sequence length="298" mass="33800">MRKNILLAFLFLVSIFLLASCGGNQQENDAGGGGNGETNKENKGKVSIGLNNWAENVAVSNLWKVLLEDKGYEVELSSMEKAPVWTGIAQGDLDIAPEVWLPITDEPLYEEYKDDIELGETWYEGTGLGLAVPEYMDIASIEELNDKKSEFKLEKIVGIDAGASLMGLTRNAIDEYSLDYDLIESSETAMLSELDKAYQNKEPIVVTMWNPHWAFSEYKIKYLEDPKKVYGEADDIYFMTRKGFKDDFPEVVEWMNNWKMDDDSLGELMAIGQEKEDPIAAAKEWIKKNQDLVNEWMK</sequence>
<dbReference type="OrthoDB" id="9787902at2"/>
<dbReference type="Proteomes" id="UP000245998">
    <property type="component" value="Unassembled WGS sequence"/>
</dbReference>
<dbReference type="GO" id="GO:0015871">
    <property type="term" value="P:choline transport"/>
    <property type="evidence" value="ECO:0007669"/>
    <property type="project" value="TreeGrafter"/>
</dbReference>
<gene>
    <name evidence="7" type="ORF">DCC39_07530</name>
</gene>
<feature type="domain" description="ABC-type glycine betaine transport system substrate-binding" evidence="6">
    <location>
        <begin position="45"/>
        <end position="288"/>
    </location>
</feature>
<dbReference type="GO" id="GO:0031460">
    <property type="term" value="P:glycine betaine transport"/>
    <property type="evidence" value="ECO:0007669"/>
    <property type="project" value="TreeGrafter"/>
</dbReference>
<feature type="chain" id="PRO_5038989819" evidence="5">
    <location>
        <begin position="20"/>
        <end position="298"/>
    </location>
</feature>
<evidence type="ECO:0000313" key="8">
    <source>
        <dbReference type="Proteomes" id="UP000245998"/>
    </source>
</evidence>
<proteinExistence type="predicted"/>
<dbReference type="SUPFAM" id="SSF53850">
    <property type="entry name" value="Periplasmic binding protein-like II"/>
    <property type="match status" value="1"/>
</dbReference>
<dbReference type="GO" id="GO:0043190">
    <property type="term" value="C:ATP-binding cassette (ABC) transporter complex"/>
    <property type="evidence" value="ECO:0007669"/>
    <property type="project" value="InterPro"/>
</dbReference>
<dbReference type="PROSITE" id="PS51257">
    <property type="entry name" value="PROKAR_LIPOPROTEIN"/>
    <property type="match status" value="1"/>
</dbReference>
<evidence type="ECO:0000256" key="5">
    <source>
        <dbReference type="SAM" id="SignalP"/>
    </source>
</evidence>
<organism evidence="7 8">
    <name type="scientific">Pueribacillus theae</name>
    <dbReference type="NCBI Taxonomy" id="2171751"/>
    <lineage>
        <taxon>Bacteria</taxon>
        <taxon>Bacillati</taxon>
        <taxon>Bacillota</taxon>
        <taxon>Bacilli</taxon>
        <taxon>Bacillales</taxon>
        <taxon>Bacillaceae</taxon>
        <taxon>Pueribacillus</taxon>
    </lineage>
</organism>
<protein>
    <submittedName>
        <fullName evidence="7">Glycine/betaine ABC transporter</fullName>
    </submittedName>
</protein>
<evidence type="ECO:0000256" key="2">
    <source>
        <dbReference type="ARBA" id="ARBA00022448"/>
    </source>
</evidence>
<reference evidence="7 8" key="1">
    <citation type="submission" date="2018-04" db="EMBL/GenBank/DDBJ databases">
        <title>Camelliibacillus theae gen. nov., sp. nov., isolated from Pu'er tea.</title>
        <authorList>
            <person name="Niu L."/>
        </authorList>
    </citation>
    <scope>NUCLEOTIDE SEQUENCE [LARGE SCALE GENOMIC DNA]</scope>
    <source>
        <strain evidence="7 8">T8</strain>
    </source>
</reference>
<dbReference type="Gene3D" id="3.40.190.100">
    <property type="entry name" value="Glycine betaine-binding periplasmic protein, domain 2"/>
    <property type="match status" value="1"/>
</dbReference>
<dbReference type="PANTHER" id="PTHR47737:SF1">
    <property type="entry name" value="GLYCINE BETAINE_PROLINE BETAINE TRANSPORT SYSTEM PERMEASE PROTEIN PROW"/>
    <property type="match status" value="1"/>
</dbReference>
<dbReference type="GO" id="GO:0015226">
    <property type="term" value="F:carnitine transmembrane transporter activity"/>
    <property type="evidence" value="ECO:0007669"/>
    <property type="project" value="TreeGrafter"/>
</dbReference>
<keyword evidence="5" id="KW-0732">Signal</keyword>
<dbReference type="PANTHER" id="PTHR47737">
    <property type="entry name" value="GLYCINE BETAINE/PROLINE BETAINE TRANSPORT SYSTEM PERMEASE PROTEIN PROW"/>
    <property type="match status" value="1"/>
</dbReference>
<dbReference type="GO" id="GO:0005275">
    <property type="term" value="F:amine transmembrane transporter activity"/>
    <property type="evidence" value="ECO:0007669"/>
    <property type="project" value="TreeGrafter"/>
</dbReference>
<evidence type="ECO:0000313" key="7">
    <source>
        <dbReference type="EMBL" id="PWA12092.1"/>
    </source>
</evidence>
<evidence type="ECO:0000256" key="1">
    <source>
        <dbReference type="ARBA" id="ARBA00004236"/>
    </source>
</evidence>
<dbReference type="RefSeq" id="WP_116554285.1">
    <property type="nucleotide sequence ID" value="NZ_QCZG01000012.1"/>
</dbReference>
<evidence type="ECO:0000256" key="4">
    <source>
        <dbReference type="ARBA" id="ARBA00023136"/>
    </source>
</evidence>
<dbReference type="EMBL" id="QCZG01000012">
    <property type="protein sequence ID" value="PWA12092.1"/>
    <property type="molecule type" value="Genomic_DNA"/>
</dbReference>
<keyword evidence="4" id="KW-0472">Membrane</keyword>
<name>A0A2U1K3V5_9BACI</name>
<keyword evidence="2" id="KW-0813">Transport</keyword>
<keyword evidence="8" id="KW-1185">Reference proteome</keyword>